<name>A0A828XYV8_9LEPT</name>
<dbReference type="InterPro" id="IPR012337">
    <property type="entry name" value="RNaseH-like_sf"/>
</dbReference>
<comment type="caution">
    <text evidence="1">The sequence shown here is derived from an EMBL/GenBank/DDBJ whole genome shotgun (WGS) entry which is preliminary data.</text>
</comment>
<evidence type="ECO:0000313" key="1">
    <source>
        <dbReference type="EMBL" id="EKO52445.1"/>
    </source>
</evidence>
<protein>
    <recommendedName>
        <fullName evidence="3">Integrase core domain protein</fullName>
    </recommendedName>
</protein>
<sequence length="45" mass="5394">MGSLHRIHVFLRSSFDWIYLYIILDFYSRKVVSWSISNSNDSKLV</sequence>
<gene>
    <name evidence="1" type="ORF">LEP1GSC131_1549</name>
</gene>
<dbReference type="Proteomes" id="UP000006339">
    <property type="component" value="Unassembled WGS sequence"/>
</dbReference>
<keyword evidence="2" id="KW-1185">Reference proteome</keyword>
<reference evidence="1" key="1">
    <citation type="submission" date="2012-10" db="EMBL/GenBank/DDBJ databases">
        <authorList>
            <person name="Harkins D.M."/>
            <person name="Durkin A.S."/>
            <person name="Brinkac L.M."/>
            <person name="Selengut J.D."/>
            <person name="Sanka R."/>
            <person name="DePew J."/>
            <person name="Purushe J."/>
            <person name="Picardeau M."/>
            <person name="Werts C."/>
            <person name="Goarant C."/>
            <person name="Vinetz J.M."/>
            <person name="Sutton G.G."/>
            <person name="Nelson W.C."/>
            <person name="Fouts D.E."/>
        </authorList>
    </citation>
    <scope>NUCLEOTIDE SEQUENCE [LARGE SCALE GENOMIC DNA]</scope>
    <source>
        <strain evidence="1">200802841</strain>
    </source>
</reference>
<dbReference type="EMBL" id="AKWH02000023">
    <property type="protein sequence ID" value="EKO52445.1"/>
    <property type="molecule type" value="Genomic_DNA"/>
</dbReference>
<accession>A0A828XYV8</accession>
<dbReference type="SUPFAM" id="SSF53098">
    <property type="entry name" value="Ribonuclease H-like"/>
    <property type="match status" value="1"/>
</dbReference>
<organism evidence="1 2">
    <name type="scientific">Leptospira kirschneri str. 200802841</name>
    <dbReference type="NCBI Taxonomy" id="1193047"/>
    <lineage>
        <taxon>Bacteria</taxon>
        <taxon>Pseudomonadati</taxon>
        <taxon>Spirochaetota</taxon>
        <taxon>Spirochaetia</taxon>
        <taxon>Leptospirales</taxon>
        <taxon>Leptospiraceae</taxon>
        <taxon>Leptospira</taxon>
    </lineage>
</organism>
<proteinExistence type="predicted"/>
<dbReference type="AlphaFoldDB" id="A0A828XYV8"/>
<evidence type="ECO:0000313" key="2">
    <source>
        <dbReference type="Proteomes" id="UP000006339"/>
    </source>
</evidence>
<evidence type="ECO:0008006" key="3">
    <source>
        <dbReference type="Google" id="ProtNLM"/>
    </source>
</evidence>